<sequence>MKVSTLAKYKYMLLLGSMLSIISSQTAVGAATSDNYQKGGTMMISPLGLDNNGTCFSTFSGGTGADAFSACVTADGNIARFDLPSGNYIYTEGYAVCSASGNAADAGKQSETGWNDPTILQPNGPNKLPLTITRTTADGVFSLVQKYAFAAASKSITVTMTLKNTSGVTQPNVRLSRIVDADVESFDNIMSNSRAEVVAFKDPLGAGRLSLTANTLKYPIVTSSGDYSSFPWLDCSPAANTTTPYSGDTVGKVTYEFGSLAKNISRTVAFVYTGE</sequence>
<evidence type="ECO:0000313" key="2">
    <source>
        <dbReference type="EMBL" id="WGZ93239.1"/>
    </source>
</evidence>
<reference evidence="2" key="1">
    <citation type="journal article" date="2023" name="Int. J. Mol. Sci.">
        <title>Metagenomics Revealed a New Genus 'Candidatus Thiocaldithrix dubininis' gen. nov., sp. nov. and a New Species 'Candidatus Thiothrix putei' sp. nov. in the Family Thiotrichaceae, Some Members of Which Have Traits of Both Na+- and H+-Motive Energetics.</title>
        <authorList>
            <person name="Ravin N.V."/>
            <person name="Muntyan M.S."/>
            <person name="Smolyakov D.D."/>
            <person name="Rudenko T.S."/>
            <person name="Beletsky A.V."/>
            <person name="Mardanov A.V."/>
            <person name="Grabovich M.Y."/>
        </authorList>
    </citation>
    <scope>NUCLEOTIDE SEQUENCE</scope>
    <source>
        <strain evidence="2">GKL-02</strain>
    </source>
</reference>
<proteinExistence type="predicted"/>
<keyword evidence="1" id="KW-0732">Signal</keyword>
<gene>
    <name evidence="2" type="ORF">QJT81_15670</name>
</gene>
<protein>
    <submittedName>
        <fullName evidence="2">Uncharacterized protein</fullName>
    </submittedName>
</protein>
<dbReference type="AlphaFoldDB" id="A0AA95KHC3"/>
<organism evidence="2">
    <name type="scientific">Candidatus Thiothrix putei</name>
    <dbReference type="NCBI Taxonomy" id="3080811"/>
    <lineage>
        <taxon>Bacteria</taxon>
        <taxon>Pseudomonadati</taxon>
        <taxon>Pseudomonadota</taxon>
        <taxon>Gammaproteobacteria</taxon>
        <taxon>Thiotrichales</taxon>
        <taxon>Thiotrichaceae</taxon>
        <taxon>Thiothrix</taxon>
    </lineage>
</organism>
<name>A0AA95KHC3_9GAMM</name>
<reference evidence="2" key="2">
    <citation type="submission" date="2023-04" db="EMBL/GenBank/DDBJ databases">
        <authorList>
            <person name="Beletskiy A.V."/>
            <person name="Mardanov A.V."/>
            <person name="Ravin N.V."/>
        </authorList>
    </citation>
    <scope>NUCLEOTIDE SEQUENCE</scope>
    <source>
        <strain evidence="2">GKL-02</strain>
    </source>
</reference>
<dbReference type="Proteomes" id="UP001301326">
    <property type="component" value="Chromosome"/>
</dbReference>
<feature type="chain" id="PRO_5041664035" evidence="1">
    <location>
        <begin position="27"/>
        <end position="275"/>
    </location>
</feature>
<evidence type="ECO:0000256" key="1">
    <source>
        <dbReference type="SAM" id="SignalP"/>
    </source>
</evidence>
<accession>A0AA95KHC3</accession>
<dbReference type="EMBL" id="CP124756">
    <property type="protein sequence ID" value="WGZ93239.1"/>
    <property type="molecule type" value="Genomic_DNA"/>
</dbReference>
<dbReference type="KEGG" id="tput:QJT81_15670"/>
<feature type="signal peptide" evidence="1">
    <location>
        <begin position="1"/>
        <end position="26"/>
    </location>
</feature>